<dbReference type="SUPFAM" id="SSF52540">
    <property type="entry name" value="P-loop containing nucleoside triphosphate hydrolases"/>
    <property type="match status" value="1"/>
</dbReference>
<evidence type="ECO:0000256" key="2">
    <source>
        <dbReference type="ARBA" id="ARBA00022840"/>
    </source>
</evidence>
<dbReference type="PROSITE" id="PS51194">
    <property type="entry name" value="HELICASE_CTER"/>
    <property type="match status" value="1"/>
</dbReference>
<dbReference type="Pfam" id="PF00270">
    <property type="entry name" value="DEAD"/>
    <property type="match status" value="1"/>
</dbReference>
<dbReference type="CDD" id="cd18797">
    <property type="entry name" value="SF2_C_Hrq"/>
    <property type="match status" value="1"/>
</dbReference>
<dbReference type="InterPro" id="IPR027417">
    <property type="entry name" value="P-loop_NTPase"/>
</dbReference>
<protein>
    <submittedName>
        <fullName evidence="5">DEAD/DEAH box helicase</fullName>
    </submittedName>
</protein>
<keyword evidence="5" id="KW-0347">Helicase</keyword>
<evidence type="ECO:0000313" key="5">
    <source>
        <dbReference type="EMBL" id="GAA1780466.1"/>
    </source>
</evidence>
<gene>
    <name evidence="5" type="ORF">GCM10009811_02130</name>
</gene>
<dbReference type="Proteomes" id="UP001499938">
    <property type="component" value="Unassembled WGS sequence"/>
</dbReference>
<comment type="caution">
    <text evidence="5">The sequence shown here is derived from an EMBL/GenBank/DDBJ whole genome shotgun (WGS) entry which is preliminary data.</text>
</comment>
<dbReference type="InterPro" id="IPR018973">
    <property type="entry name" value="MZB"/>
</dbReference>
<evidence type="ECO:0000259" key="4">
    <source>
        <dbReference type="PROSITE" id="PS51194"/>
    </source>
</evidence>
<evidence type="ECO:0000259" key="3">
    <source>
        <dbReference type="PROSITE" id="PS51192"/>
    </source>
</evidence>
<dbReference type="Pfam" id="PF00271">
    <property type="entry name" value="Helicase_C"/>
    <property type="match status" value="1"/>
</dbReference>
<dbReference type="CDD" id="cd17923">
    <property type="entry name" value="DEXHc_Hrq1-like"/>
    <property type="match status" value="1"/>
</dbReference>
<evidence type="ECO:0000256" key="1">
    <source>
        <dbReference type="ARBA" id="ARBA00022741"/>
    </source>
</evidence>
<dbReference type="GO" id="GO:0004386">
    <property type="term" value="F:helicase activity"/>
    <property type="evidence" value="ECO:0007669"/>
    <property type="project" value="UniProtKB-KW"/>
</dbReference>
<dbReference type="PANTHER" id="PTHR47957">
    <property type="entry name" value="ATP-DEPENDENT HELICASE HRQ1"/>
    <property type="match status" value="1"/>
</dbReference>
<dbReference type="InterPro" id="IPR055227">
    <property type="entry name" value="HRQ1_WHD"/>
</dbReference>
<keyword evidence="6" id="KW-1185">Reference proteome</keyword>
<keyword evidence="1" id="KW-0547">Nucleotide-binding</keyword>
<dbReference type="InterPro" id="IPR022307">
    <property type="entry name" value="Helicase_put_actinobac"/>
</dbReference>
<dbReference type="Gene3D" id="3.40.50.300">
    <property type="entry name" value="P-loop containing nucleotide triphosphate hydrolases"/>
    <property type="match status" value="2"/>
</dbReference>
<dbReference type="PROSITE" id="PS51192">
    <property type="entry name" value="HELICASE_ATP_BIND_1"/>
    <property type="match status" value="1"/>
</dbReference>
<accession>A0ABP4XIU7</accession>
<keyword evidence="5" id="KW-0378">Hydrolase</keyword>
<dbReference type="Pfam" id="PF09369">
    <property type="entry name" value="MZB"/>
    <property type="match status" value="1"/>
</dbReference>
<dbReference type="EMBL" id="BAAAPO010000006">
    <property type="protein sequence ID" value="GAA1780466.1"/>
    <property type="molecule type" value="Genomic_DNA"/>
</dbReference>
<dbReference type="SMART" id="SM00487">
    <property type="entry name" value="DEXDc"/>
    <property type="match status" value="1"/>
</dbReference>
<organism evidence="5 6">
    <name type="scientific">Nostocoides veronense</name>
    <dbReference type="NCBI Taxonomy" id="330836"/>
    <lineage>
        <taxon>Bacteria</taxon>
        <taxon>Bacillati</taxon>
        <taxon>Actinomycetota</taxon>
        <taxon>Actinomycetes</taxon>
        <taxon>Micrococcales</taxon>
        <taxon>Intrasporangiaceae</taxon>
        <taxon>Nostocoides</taxon>
    </lineage>
</organism>
<dbReference type="Pfam" id="PF22982">
    <property type="entry name" value="WHD_HRQ1"/>
    <property type="match status" value="1"/>
</dbReference>
<evidence type="ECO:0000313" key="6">
    <source>
        <dbReference type="Proteomes" id="UP001499938"/>
    </source>
</evidence>
<dbReference type="InterPro" id="IPR014001">
    <property type="entry name" value="Helicase_ATP-bd"/>
</dbReference>
<sequence>MEETRQCRNVAIATGTASGKSLCYLLPGLTAVLEGTRAPNARGATMLYLAPTKALAADQAAHIEGLGLPGVRVATYDGDTPPDERRWIREHANVVLTNPDLIHHSMLPGHAHWASFLRALTMVVIDEAHAYRGIFGSSVALVIRRLRRVLARYRREPVFVLASATAGDPGAHGAELIGLPVTEITGDGSPRGAVTFALWEPMVTVGADGQERRPSASTEAARLLAGLVAADVQTIAFARSRAGVEGVSAAANRLLEARGHPARVSAYRGGYLPEERRALEHALRTGALRGLAATNALELGIDVHGLDAVVMAGWPGRLSSLWQQAGRAGRAGGSSLAILVAADDPLDAYLMDHPELIFDGCVEKTVINPANPRLLPRHLVAAAYEVPLTEADESYFGPDMTPALDALVAAGQLRRRPRGWFWPEDRRPDAVGSLRTAGEVVAIVEGASGRVIGTIDEASADHQVHPGAVHLHQGSTYVVTELDRANATATVVAGDPGWSTVAQSQSSFDLATPDEVRLRGGLTVCRGPVTVRSQVVSFARRLPTGAVLGYHGLDMPEREFTTEGVWWHLPDSLLLSVGLTEAHIPGAAHAAEHAAIGMLPLFATCDRWDIGGVSTACHPATGEPTILVYDGYPGGAGYAARGFEVFDAWLTATRDLIAACPCEAGCPGCVVSPKCGNGNEPLDKAGAVALLDVVLTSDPGR</sequence>
<dbReference type="NCBIfam" id="TIGR03817">
    <property type="entry name" value="DECH_helic"/>
    <property type="match status" value="1"/>
</dbReference>
<feature type="domain" description="Helicase ATP-binding" evidence="3">
    <location>
        <begin position="1"/>
        <end position="184"/>
    </location>
</feature>
<dbReference type="InterPro" id="IPR011545">
    <property type="entry name" value="DEAD/DEAH_box_helicase_dom"/>
</dbReference>
<dbReference type="SMART" id="SM00490">
    <property type="entry name" value="HELICc"/>
    <property type="match status" value="1"/>
</dbReference>
<feature type="domain" description="Helicase C-terminal" evidence="4">
    <location>
        <begin position="222"/>
        <end position="373"/>
    </location>
</feature>
<dbReference type="InterPro" id="IPR001650">
    <property type="entry name" value="Helicase_C-like"/>
</dbReference>
<keyword evidence="2" id="KW-0067">ATP-binding</keyword>
<reference evidence="6" key="1">
    <citation type="journal article" date="2019" name="Int. J. Syst. Evol. Microbiol.">
        <title>The Global Catalogue of Microorganisms (GCM) 10K type strain sequencing project: providing services to taxonomists for standard genome sequencing and annotation.</title>
        <authorList>
            <consortium name="The Broad Institute Genomics Platform"/>
            <consortium name="The Broad Institute Genome Sequencing Center for Infectious Disease"/>
            <person name="Wu L."/>
            <person name="Ma J."/>
        </authorList>
    </citation>
    <scope>NUCLEOTIDE SEQUENCE [LARGE SCALE GENOMIC DNA]</scope>
    <source>
        <strain evidence="6">JCM 15592</strain>
    </source>
</reference>
<proteinExistence type="predicted"/>
<name>A0ABP4XIU7_9MICO</name>
<dbReference type="PANTHER" id="PTHR47957:SF3">
    <property type="entry name" value="ATP-DEPENDENT HELICASE HRQ1"/>
    <property type="match status" value="1"/>
</dbReference>